<dbReference type="STRING" id="543728.Vapar_3023"/>
<dbReference type="FunFam" id="3.40.50.1260:FF:000002">
    <property type="entry name" value="Phosphoglycerate kinase"/>
    <property type="match status" value="1"/>
</dbReference>
<feature type="binding site" evidence="13">
    <location>
        <position position="115"/>
    </location>
    <ligand>
        <name>(2R)-3-phosphoglycerate</name>
        <dbReference type="ChEBI" id="CHEBI:58272"/>
    </ligand>
</feature>
<dbReference type="PROSITE" id="PS00111">
    <property type="entry name" value="PGLYCERATE_KINASE"/>
    <property type="match status" value="1"/>
</dbReference>
<feature type="binding site" evidence="13">
    <location>
        <position position="37"/>
    </location>
    <ligand>
        <name>(2R)-3-phosphoglycerate</name>
        <dbReference type="ChEBI" id="CHEBI:58272"/>
    </ligand>
</feature>
<keyword evidence="7 12" id="KW-0963">Cytoplasm</keyword>
<feature type="binding site" evidence="12 13">
    <location>
        <begin position="60"/>
        <end position="63"/>
    </location>
    <ligand>
        <name>substrate</name>
    </ligand>
</feature>
<dbReference type="GO" id="GO:0005829">
    <property type="term" value="C:cytosol"/>
    <property type="evidence" value="ECO:0007669"/>
    <property type="project" value="TreeGrafter"/>
</dbReference>
<dbReference type="PRINTS" id="PR00477">
    <property type="entry name" value="PHGLYCKINASE"/>
</dbReference>
<evidence type="ECO:0000256" key="13">
    <source>
        <dbReference type="PIRSR" id="PIRSR000724-1"/>
    </source>
</evidence>
<dbReference type="HAMAP" id="MF_00145">
    <property type="entry name" value="Phosphoglyc_kinase"/>
    <property type="match status" value="1"/>
</dbReference>
<keyword evidence="12" id="KW-0324">Glycolysis</keyword>
<proteinExistence type="inferred from homology"/>
<dbReference type="GO" id="GO:0043531">
    <property type="term" value="F:ADP binding"/>
    <property type="evidence" value="ECO:0007669"/>
    <property type="project" value="TreeGrafter"/>
</dbReference>
<feature type="binding site" evidence="12">
    <location>
        <position position="115"/>
    </location>
    <ligand>
        <name>substrate</name>
    </ligand>
</feature>
<evidence type="ECO:0000256" key="4">
    <source>
        <dbReference type="ARBA" id="ARBA00008982"/>
    </source>
</evidence>
<dbReference type="EMBL" id="CP001635">
    <property type="protein sequence ID" value="ACS19642.1"/>
    <property type="molecule type" value="Genomic_DNA"/>
</dbReference>
<feature type="binding site" evidence="12 14">
    <location>
        <position position="321"/>
    </location>
    <ligand>
        <name>ATP</name>
        <dbReference type="ChEBI" id="CHEBI:30616"/>
    </ligand>
</feature>
<evidence type="ECO:0000256" key="8">
    <source>
        <dbReference type="ARBA" id="ARBA00022679"/>
    </source>
</evidence>
<evidence type="ECO:0000256" key="5">
    <source>
        <dbReference type="ARBA" id="ARBA00011245"/>
    </source>
</evidence>
<dbReference type="InterPro" id="IPR001576">
    <property type="entry name" value="Phosphoglycerate_kinase"/>
</dbReference>
<dbReference type="eggNOG" id="COG0126">
    <property type="taxonomic scope" value="Bacteria"/>
</dbReference>
<accession>C5CP15</accession>
<dbReference type="FunFam" id="3.40.50.1260:FF:000001">
    <property type="entry name" value="Phosphoglycerate kinase"/>
    <property type="match status" value="1"/>
</dbReference>
<dbReference type="InterPro" id="IPR036043">
    <property type="entry name" value="Phosphoglycerate_kinase_sf"/>
</dbReference>
<reference evidence="16" key="1">
    <citation type="submission" date="2009-06" db="EMBL/GenBank/DDBJ databases">
        <title>Complete sequence of chromosome 1 of Variovorax paradoxus S110.</title>
        <authorList>
            <consortium name="US DOE Joint Genome Institute"/>
            <person name="Lucas S."/>
            <person name="Copeland A."/>
            <person name="Lapidus A."/>
            <person name="Glavina del Rio T."/>
            <person name="Tice H."/>
            <person name="Bruce D."/>
            <person name="Goodwin L."/>
            <person name="Pitluck S."/>
            <person name="Chertkov O."/>
            <person name="Brettin T."/>
            <person name="Detter J.C."/>
            <person name="Han C."/>
            <person name="Larimer F."/>
            <person name="Land M."/>
            <person name="Hauser L."/>
            <person name="Kyrpides N."/>
            <person name="Ovchinnikova G."/>
            <person name="Orwin P."/>
            <person name="Leadbetter J.R."/>
            <person name="Spain J.C."/>
            <person name="Han J.I."/>
        </authorList>
    </citation>
    <scope>NUCLEOTIDE SEQUENCE</scope>
    <source>
        <strain evidence="16">S110</strain>
    </source>
</reference>
<dbReference type="PANTHER" id="PTHR11406:SF23">
    <property type="entry name" value="PHOSPHOGLYCERATE KINASE 1, CHLOROPLASTIC-RELATED"/>
    <property type="match status" value="1"/>
</dbReference>
<sequence length="393" mass="41213">MSFNTLDQVDLRGQRVFIRCDLNVPLDASGRISDDTRIRASLGGIRHALSQGARVMVASHLGRPKEGRLAPGESLAPVAKRLGELLGAPVALVADWIDRPFDVAPGEVALLENCRANVGEKANAEALARRMAALCDVYVNDAFGTAHRAEATTEALARLAPIACAGPLMASELHALGRALANPARPLAAIVGGAKVSTKLSILESLAAQVEWLVVGGGMANTFLLAAGHPIGRSLCEPEMVDTARAVAAALAARGAQLFMPTDVVTATEFSPTARATVKAVADVAPDDMILDFGPESVARLVAMLGQCKTIVWNGPLGVFEIEQFSHGTRTLAHAIARMDAFSLAGGGDTVAAINQFEVEECIDYVSTAGGAFLEFLEGKSLPAVKALQDRRH</sequence>
<evidence type="ECO:0000256" key="3">
    <source>
        <dbReference type="ARBA" id="ARBA00005215"/>
    </source>
</evidence>
<evidence type="ECO:0000256" key="9">
    <source>
        <dbReference type="ARBA" id="ARBA00022741"/>
    </source>
</evidence>
<keyword evidence="9 12" id="KW-0547">Nucleotide-binding</keyword>
<evidence type="ECO:0000256" key="10">
    <source>
        <dbReference type="ARBA" id="ARBA00022777"/>
    </source>
</evidence>
<feature type="binding site" evidence="12 14">
    <location>
        <position position="199"/>
    </location>
    <ligand>
        <name>ATP</name>
        <dbReference type="ChEBI" id="CHEBI:30616"/>
    </ligand>
</feature>
<evidence type="ECO:0000256" key="1">
    <source>
        <dbReference type="ARBA" id="ARBA00000642"/>
    </source>
</evidence>
<evidence type="ECO:0000256" key="6">
    <source>
        <dbReference type="ARBA" id="ARBA00013061"/>
    </source>
</evidence>
<dbReference type="InterPro" id="IPR015911">
    <property type="entry name" value="Phosphoglycerate_kinase_CS"/>
</dbReference>
<feature type="binding site" evidence="13">
    <location>
        <position position="148"/>
    </location>
    <ligand>
        <name>(2R)-3-phosphoglycerate</name>
        <dbReference type="ChEBI" id="CHEBI:58272"/>
    </ligand>
</feature>
<dbReference type="GO" id="GO:0004618">
    <property type="term" value="F:phosphoglycerate kinase activity"/>
    <property type="evidence" value="ECO:0007669"/>
    <property type="project" value="UniProtKB-UniRule"/>
</dbReference>
<comment type="pathway">
    <text evidence="12">Carbohydrate degradation; glycolysis; pyruvate from D-glyceraldehyde 3-phosphate: step 2/5.</text>
</comment>
<gene>
    <name evidence="12" type="primary">pgk</name>
    <name evidence="16" type="ordered locus">Vapar_3023</name>
</gene>
<dbReference type="GO" id="GO:0005524">
    <property type="term" value="F:ATP binding"/>
    <property type="evidence" value="ECO:0007669"/>
    <property type="project" value="UniProtKB-KW"/>
</dbReference>
<dbReference type="GO" id="GO:0006096">
    <property type="term" value="P:glycolytic process"/>
    <property type="evidence" value="ECO:0007669"/>
    <property type="project" value="UniProtKB-UniRule"/>
</dbReference>
<dbReference type="HOGENOM" id="CLU_025427_0_2_4"/>
<dbReference type="Gene3D" id="3.40.50.1260">
    <property type="entry name" value="Phosphoglycerate kinase, N-terminal domain"/>
    <property type="match status" value="2"/>
</dbReference>
<dbReference type="UniPathway" id="UPA00109">
    <property type="reaction ID" value="UER00185"/>
</dbReference>
<dbReference type="OrthoDB" id="9808460at2"/>
<evidence type="ECO:0000256" key="14">
    <source>
        <dbReference type="PIRSR" id="PIRSR000724-2"/>
    </source>
</evidence>
<name>C5CP15_VARPS</name>
<evidence type="ECO:0000256" key="2">
    <source>
        <dbReference type="ARBA" id="ARBA00004496"/>
    </source>
</evidence>
<dbReference type="PIRSF" id="PIRSF000724">
    <property type="entry name" value="Pgk"/>
    <property type="match status" value="1"/>
</dbReference>
<keyword evidence="8 12" id="KW-0808">Transferase</keyword>
<dbReference type="Pfam" id="PF00162">
    <property type="entry name" value="PGK"/>
    <property type="match status" value="1"/>
</dbReference>
<feature type="binding site" evidence="12">
    <location>
        <position position="148"/>
    </location>
    <ligand>
        <name>substrate</name>
    </ligand>
</feature>
<dbReference type="AlphaFoldDB" id="C5CP15"/>
<dbReference type="KEGG" id="vap:Vapar_3023"/>
<evidence type="ECO:0000256" key="15">
    <source>
        <dbReference type="RuleBase" id="RU000532"/>
    </source>
</evidence>
<evidence type="ECO:0000256" key="7">
    <source>
        <dbReference type="ARBA" id="ARBA00022490"/>
    </source>
</evidence>
<comment type="subcellular location">
    <subcellularLocation>
        <location evidence="2 12">Cytoplasm</location>
    </subcellularLocation>
</comment>
<keyword evidence="10 12" id="KW-0418">Kinase</keyword>
<keyword evidence="11 12" id="KW-0067">ATP-binding</keyword>
<feature type="binding site" evidence="12 14">
    <location>
        <begin position="347"/>
        <end position="350"/>
    </location>
    <ligand>
        <name>ATP</name>
        <dbReference type="ChEBI" id="CHEBI:30616"/>
    </ligand>
</feature>
<dbReference type="InterPro" id="IPR015824">
    <property type="entry name" value="Phosphoglycerate_kinase_N"/>
</dbReference>
<feature type="binding site" evidence="12 13">
    <location>
        <begin position="21"/>
        <end position="23"/>
    </location>
    <ligand>
        <name>substrate</name>
    </ligand>
</feature>
<evidence type="ECO:0000313" key="16">
    <source>
        <dbReference type="EMBL" id="ACS19642.1"/>
    </source>
</evidence>
<organism evidence="16">
    <name type="scientific">Variovorax paradoxus (strain S110)</name>
    <dbReference type="NCBI Taxonomy" id="543728"/>
    <lineage>
        <taxon>Bacteria</taxon>
        <taxon>Pseudomonadati</taxon>
        <taxon>Pseudomonadota</taxon>
        <taxon>Betaproteobacteria</taxon>
        <taxon>Burkholderiales</taxon>
        <taxon>Comamonadaceae</taxon>
        <taxon>Variovorax</taxon>
    </lineage>
</organism>
<protein>
    <recommendedName>
        <fullName evidence="6 12">Phosphoglycerate kinase</fullName>
        <ecNumber evidence="6 12">2.7.2.3</ecNumber>
    </recommendedName>
</protein>
<evidence type="ECO:0000256" key="12">
    <source>
        <dbReference type="HAMAP-Rule" id="MF_00145"/>
    </source>
</evidence>
<dbReference type="GO" id="GO:0006094">
    <property type="term" value="P:gluconeogenesis"/>
    <property type="evidence" value="ECO:0007669"/>
    <property type="project" value="TreeGrafter"/>
</dbReference>
<dbReference type="EC" id="2.7.2.3" evidence="6 12"/>
<dbReference type="PANTHER" id="PTHR11406">
    <property type="entry name" value="PHOSPHOGLYCERATE KINASE"/>
    <property type="match status" value="1"/>
</dbReference>
<comment type="pathway">
    <text evidence="3">Carbohydrate biosynthesis; Calvin cycle.</text>
</comment>
<evidence type="ECO:0000256" key="11">
    <source>
        <dbReference type="ARBA" id="ARBA00022840"/>
    </source>
</evidence>
<comment type="similarity">
    <text evidence="4 12 15">Belongs to the phosphoglycerate kinase family.</text>
</comment>
<feature type="binding site" evidence="12">
    <location>
        <position position="37"/>
    </location>
    <ligand>
        <name>substrate</name>
    </ligand>
</feature>
<comment type="subunit">
    <text evidence="5 12">Monomer.</text>
</comment>
<dbReference type="SUPFAM" id="SSF53748">
    <property type="entry name" value="Phosphoglycerate kinase"/>
    <property type="match status" value="1"/>
</dbReference>
<comment type="caution">
    <text evidence="12">Lacks conserved residue(s) required for the propagation of feature annotation.</text>
</comment>
<comment type="catalytic activity">
    <reaction evidence="1 12 15">
        <text>(2R)-3-phosphoglycerate + ATP = (2R)-3-phospho-glyceroyl phosphate + ADP</text>
        <dbReference type="Rhea" id="RHEA:14801"/>
        <dbReference type="ChEBI" id="CHEBI:30616"/>
        <dbReference type="ChEBI" id="CHEBI:57604"/>
        <dbReference type="ChEBI" id="CHEBI:58272"/>
        <dbReference type="ChEBI" id="CHEBI:456216"/>
        <dbReference type="EC" id="2.7.2.3"/>
    </reaction>
</comment>